<evidence type="ECO:0000313" key="2">
    <source>
        <dbReference type="Proteomes" id="UP000199400"/>
    </source>
</evidence>
<evidence type="ECO:0008006" key="3">
    <source>
        <dbReference type="Google" id="ProtNLM"/>
    </source>
</evidence>
<gene>
    <name evidence="1" type="ORF">SAMN02745121_01661</name>
</gene>
<name>A0A1I1VAU9_9BACT</name>
<dbReference type="SUPFAM" id="SSF48452">
    <property type="entry name" value="TPR-like"/>
    <property type="match status" value="1"/>
</dbReference>
<dbReference type="OrthoDB" id="5488252at2"/>
<accession>A0A1I1VAU9</accession>
<dbReference type="Gene3D" id="1.25.40.10">
    <property type="entry name" value="Tetratricopeptide repeat domain"/>
    <property type="match status" value="1"/>
</dbReference>
<reference evidence="2" key="1">
    <citation type="submission" date="2016-10" db="EMBL/GenBank/DDBJ databases">
        <authorList>
            <person name="Varghese N."/>
            <person name="Submissions S."/>
        </authorList>
    </citation>
    <scope>NUCLEOTIDE SEQUENCE [LARGE SCALE GENOMIC DNA]</scope>
    <source>
        <strain evidence="2">ATCC 25963</strain>
    </source>
</reference>
<dbReference type="PROSITE" id="PS51257">
    <property type="entry name" value="PROKAR_LIPOPROTEIN"/>
    <property type="match status" value="1"/>
</dbReference>
<proteinExistence type="predicted"/>
<sequence length="456" mass="48945">MPLRRSALAVALAFGLSLGTACKGRGPAAPEPGAAQVAMGSWQEWLLLTPLVDAARSHAGPTTVAALEKASKLLQDGKARSADEVLAALADSEGRHWITVARADLAALYFTTCIRGVAWRLVDLDPKTPPTRKSDYSEDTKLGPGDIAVEAMLTNLDAALTAKEPILQTQARIARARATAYVSRCPPSKEAAEMAQGVLKGDLAALAAENHLTPDLAFLWAGVQMGEYSGAAAKPFLLLAREGGYDEPTISTMLAVIALEQREFAAADKHAAEAEANYKKLGDVGQQAQALFLRGEVARNKGDLKAARGFYEAARKLDGTHLPSLLGLTRMTLAADGQSAAIRQLQAAFPSILLEGPLVTDKLELALDNLEAYVTLPQENDLITVCRDALLADVESEKDLMRRGLRYFFAATMDARLAEYDHARSHAVLARDEFDNAKIPPPIDIGAFIERLDRVQ</sequence>
<dbReference type="RefSeq" id="WP_096330426.1">
    <property type="nucleotide sequence ID" value="NZ_FOMX01000004.1"/>
</dbReference>
<dbReference type="Proteomes" id="UP000199400">
    <property type="component" value="Unassembled WGS sequence"/>
</dbReference>
<dbReference type="AlphaFoldDB" id="A0A1I1VAU9"/>
<organism evidence="1 2">
    <name type="scientific">Nannocystis exedens</name>
    <dbReference type="NCBI Taxonomy" id="54"/>
    <lineage>
        <taxon>Bacteria</taxon>
        <taxon>Pseudomonadati</taxon>
        <taxon>Myxococcota</taxon>
        <taxon>Polyangia</taxon>
        <taxon>Nannocystales</taxon>
        <taxon>Nannocystaceae</taxon>
        <taxon>Nannocystis</taxon>
    </lineage>
</organism>
<dbReference type="STRING" id="54.SAMN02745121_01661"/>
<keyword evidence="2" id="KW-1185">Reference proteome</keyword>
<dbReference type="EMBL" id="FOMX01000004">
    <property type="protein sequence ID" value="SFD79935.1"/>
    <property type="molecule type" value="Genomic_DNA"/>
</dbReference>
<evidence type="ECO:0000313" key="1">
    <source>
        <dbReference type="EMBL" id="SFD79935.1"/>
    </source>
</evidence>
<protein>
    <recommendedName>
        <fullName evidence="3">Tetratricopeptide repeat-containing protein</fullName>
    </recommendedName>
</protein>
<dbReference type="InterPro" id="IPR011990">
    <property type="entry name" value="TPR-like_helical_dom_sf"/>
</dbReference>